<keyword evidence="1" id="KW-0812">Transmembrane</keyword>
<proteinExistence type="predicted"/>
<dbReference type="EMBL" id="CP036271">
    <property type="protein sequence ID" value="QDT55190.1"/>
    <property type="molecule type" value="Genomic_DNA"/>
</dbReference>
<feature type="transmembrane region" description="Helical" evidence="1">
    <location>
        <begin position="21"/>
        <end position="40"/>
    </location>
</feature>
<sequence length="236" mass="26881">MMPHTAATRFQGGKRTMARHAAVAFIVGYLGILGYGLSAHTVGYKTYAHLGMYFVVWDMYCGWTGWESRNQILAEGESGQYYDVGKPPWGEICVYGEPDRRHYDIYGLHSYRIADNIARHTDHEPFVRYLMIEEAWSKKYNLPDSLWAQRFEEPREPRIYRRIRSAFEGDGNCIASNPSWSNWLMAQALGNNPRLQKDMTIRTPFMTTDQFARSPNVIVPVGGYGPFASGDSGSSN</sequence>
<dbReference type="InParanoid" id="A0A517SGF3"/>
<evidence type="ECO:0000313" key="3">
    <source>
        <dbReference type="Proteomes" id="UP000315700"/>
    </source>
</evidence>
<dbReference type="KEGG" id="ccos:Pan44_32320"/>
<keyword evidence="3" id="KW-1185">Reference proteome</keyword>
<dbReference type="Proteomes" id="UP000315700">
    <property type="component" value="Chromosome"/>
</dbReference>
<reference evidence="2 3" key="1">
    <citation type="submission" date="2019-02" db="EMBL/GenBank/DDBJ databases">
        <title>Deep-cultivation of Planctomycetes and their phenomic and genomic characterization uncovers novel biology.</title>
        <authorList>
            <person name="Wiegand S."/>
            <person name="Jogler M."/>
            <person name="Boedeker C."/>
            <person name="Pinto D."/>
            <person name="Vollmers J."/>
            <person name="Rivas-Marin E."/>
            <person name="Kohn T."/>
            <person name="Peeters S.H."/>
            <person name="Heuer A."/>
            <person name="Rast P."/>
            <person name="Oberbeckmann S."/>
            <person name="Bunk B."/>
            <person name="Jeske O."/>
            <person name="Meyerdierks A."/>
            <person name="Storesund J.E."/>
            <person name="Kallscheuer N."/>
            <person name="Luecker S."/>
            <person name="Lage O.M."/>
            <person name="Pohl T."/>
            <person name="Merkel B.J."/>
            <person name="Hornburger P."/>
            <person name="Mueller R.-W."/>
            <person name="Bruemmer F."/>
            <person name="Labrenz M."/>
            <person name="Spormann A.M."/>
            <person name="Op den Camp H."/>
            <person name="Overmann J."/>
            <person name="Amann R."/>
            <person name="Jetten M.S.M."/>
            <person name="Mascher T."/>
            <person name="Medema M.H."/>
            <person name="Devos D.P."/>
            <person name="Kaster A.-K."/>
            <person name="Ovreas L."/>
            <person name="Rohde M."/>
            <person name="Galperin M.Y."/>
            <person name="Jogler C."/>
        </authorList>
    </citation>
    <scope>NUCLEOTIDE SEQUENCE [LARGE SCALE GENOMIC DNA]</scope>
    <source>
        <strain evidence="2 3">Pan44</strain>
    </source>
</reference>
<evidence type="ECO:0000256" key="1">
    <source>
        <dbReference type="SAM" id="Phobius"/>
    </source>
</evidence>
<keyword evidence="1" id="KW-1133">Transmembrane helix</keyword>
<organism evidence="2 3">
    <name type="scientific">Caulifigura coniformis</name>
    <dbReference type="NCBI Taxonomy" id="2527983"/>
    <lineage>
        <taxon>Bacteria</taxon>
        <taxon>Pseudomonadati</taxon>
        <taxon>Planctomycetota</taxon>
        <taxon>Planctomycetia</taxon>
        <taxon>Planctomycetales</taxon>
        <taxon>Planctomycetaceae</taxon>
        <taxon>Caulifigura</taxon>
    </lineage>
</organism>
<evidence type="ECO:0000313" key="2">
    <source>
        <dbReference type="EMBL" id="QDT55190.1"/>
    </source>
</evidence>
<protein>
    <submittedName>
        <fullName evidence="2">Uncharacterized protein</fullName>
    </submittedName>
</protein>
<name>A0A517SGF3_9PLAN</name>
<gene>
    <name evidence="2" type="ORF">Pan44_32320</name>
</gene>
<accession>A0A517SGF3</accession>
<keyword evidence="1" id="KW-0472">Membrane</keyword>
<dbReference type="AlphaFoldDB" id="A0A517SGF3"/>